<evidence type="ECO:0000256" key="1">
    <source>
        <dbReference type="SAM" id="Coils"/>
    </source>
</evidence>
<gene>
    <name evidence="2" type="ORF">NAPIS_ORF01449</name>
</gene>
<dbReference type="Proteomes" id="UP000053780">
    <property type="component" value="Unassembled WGS sequence"/>
</dbReference>
<evidence type="ECO:0000313" key="3">
    <source>
        <dbReference type="Proteomes" id="UP000053780"/>
    </source>
</evidence>
<dbReference type="EMBL" id="KE647191">
    <property type="protein sequence ID" value="EQB60981.1"/>
    <property type="molecule type" value="Genomic_DNA"/>
</dbReference>
<sequence length="234" mass="27673">MDEMRVQMIAEVSSFKNNDYLKDLRQAIQELNLSNQNIEILYDNLIKNEEFDKLIDVVVNGDYKNLEVFVLFYDKINFNCVCSFNIVKMFSKICEYISDRCGKDDRCSERKDDRYSGNDKYNMTYVNDERKDDRYSGNVSNITNSKSIIQDENKSNTTISKSNITKFIKMQNILIDLLHFIELDNLNEEELKYFNNVLDKLKNSEWYNCEESVNIKILVSYISIRVLKRIGLNK</sequence>
<reference evidence="2 3" key="1">
    <citation type="journal article" date="2013" name="BMC Genomics">
        <title>Genome sequencing and comparative genomics of honey bee microsporidia, Nosema apis reveal novel insights into host-parasite interactions.</title>
        <authorList>
            <person name="Chen Yp."/>
            <person name="Pettis J.S."/>
            <person name="Zhao Y."/>
            <person name="Liu X."/>
            <person name="Tallon L.J."/>
            <person name="Sadzewicz L.D."/>
            <person name="Li R."/>
            <person name="Zheng H."/>
            <person name="Huang S."/>
            <person name="Zhang X."/>
            <person name="Hamilton M.C."/>
            <person name="Pernal S.F."/>
            <person name="Melathopoulos A.P."/>
            <person name="Yan X."/>
            <person name="Evans J.D."/>
        </authorList>
    </citation>
    <scope>NUCLEOTIDE SEQUENCE [LARGE SCALE GENOMIC DNA]</scope>
    <source>
        <strain evidence="2 3">BRL 01</strain>
    </source>
</reference>
<name>T0MCT2_9MICR</name>
<accession>T0MCT2</accession>
<keyword evidence="3" id="KW-1185">Reference proteome</keyword>
<feature type="coiled-coil region" evidence="1">
    <location>
        <begin position="21"/>
        <end position="48"/>
    </location>
</feature>
<proteinExistence type="predicted"/>
<protein>
    <submittedName>
        <fullName evidence="2">Uncharacterized protein</fullName>
    </submittedName>
</protein>
<dbReference type="AlphaFoldDB" id="T0MCT2"/>
<dbReference type="HOGENOM" id="CLU_1185312_0_0_1"/>
<keyword evidence="1" id="KW-0175">Coiled coil</keyword>
<dbReference type="VEuPathDB" id="MicrosporidiaDB:NAPIS_ORF01449"/>
<evidence type="ECO:0000313" key="2">
    <source>
        <dbReference type="EMBL" id="EQB60981.1"/>
    </source>
</evidence>
<organism evidence="2 3">
    <name type="scientific">Vairimorpha apis BRL 01</name>
    <dbReference type="NCBI Taxonomy" id="1037528"/>
    <lineage>
        <taxon>Eukaryota</taxon>
        <taxon>Fungi</taxon>
        <taxon>Fungi incertae sedis</taxon>
        <taxon>Microsporidia</taxon>
        <taxon>Nosematidae</taxon>
        <taxon>Vairimorpha</taxon>
    </lineage>
</organism>
<dbReference type="OrthoDB" id="2196329at2759"/>